<dbReference type="FunFam" id="2.10.25.10:FF:000240">
    <property type="entry name" value="Vitamin K-dependent protein S"/>
    <property type="match status" value="2"/>
</dbReference>
<keyword evidence="4" id="KW-0732">Signal</keyword>
<dbReference type="RefSeq" id="XP_055863670.1">
    <property type="nucleotide sequence ID" value="XM_056007695.1"/>
</dbReference>
<evidence type="ECO:0000313" key="13">
    <source>
        <dbReference type="RefSeq" id="XP_055863670.1"/>
    </source>
</evidence>
<keyword evidence="5" id="KW-0677">Repeat</keyword>
<keyword evidence="2" id="KW-0964">Secreted</keyword>
<dbReference type="GO" id="GO:0005576">
    <property type="term" value="C:extracellular region"/>
    <property type="evidence" value="ECO:0007669"/>
    <property type="project" value="UniProtKB-SubCell"/>
</dbReference>
<feature type="domain" description="EGF-like" evidence="10">
    <location>
        <begin position="277"/>
        <end position="317"/>
    </location>
</feature>
<dbReference type="InterPro" id="IPR009030">
    <property type="entry name" value="Growth_fac_rcpt_cys_sf"/>
</dbReference>
<dbReference type="Pfam" id="PF14670">
    <property type="entry name" value="FXa_inhibition"/>
    <property type="match status" value="1"/>
</dbReference>
<reference evidence="13" key="1">
    <citation type="submission" date="2025-08" db="UniProtKB">
        <authorList>
            <consortium name="RefSeq"/>
        </authorList>
    </citation>
    <scope>IDENTIFICATION</scope>
</reference>
<dbReference type="InterPro" id="IPR018097">
    <property type="entry name" value="EGF_Ca-bd_CS"/>
</dbReference>
<sequence>MTTQLCGLGFLFWAGSWLNTNYYVSSLDYKKFNISGRIYCHSLQTSFTFDDAVNNCLKIGAALAFFDDNAEYLTAFQKIIVNASQEKQTWITFNATAVNSKYVFYWKKQKFNDSVWASGEPSDQCTSTKTKCCARMRLKPRGLADKDCSNKFAYLCKAIPVCPAHALGCYLSCGETITNLTCLPGFQFYAANTSCVDVNECEQNTSLCQGTCQNTVGSYRCTCNTGYKLSGSYLCVDIDECSLGNHTCQQVCVNVIGSYHCSCSVGYMASDSGQCLDINECSIGAKPCQQTCTNTNGSFLCSCETGWTLSLNRRNCTLNDECVSSPCQHECVRTNKSFVCSCYPGYTLHSNGINCTDVNECKSSVCQHNCTNTDGSYICTCLYGYNLQPDNTSCSDIDECSNNISLCSDICRNTPGGYLCGCLDGFRVVNQNCSDIDECENTLKNNCSHHCNNTPGSYTCWCDDGYRLSENLTTCLDIDECLEYTYRCSDICINTIGSYRCACGPGYIPDADNITCLDVDECQNITCGHSCINTIGSFVCKCDEGFNLDSLDMSSCNDVDECLEASQFCNQTCDVAPDSNISACQVNVQDCKLCDHLCLNTNGSYLCTCQTGYGLNSTDNTTCYDIDECSLNSSLCEFYCNNTPGSYFCSCPQGYHLSENKHSCNKKGAYSQCPCRCYGRKEITNVTTQQLKEQLETLSKDIQVQEVNLLSTKLLLTCQPDDRPASNVIGYVGIVMLTFVFGSVVVLDLIRLLRHMLFARGSHTDRL</sequence>
<dbReference type="GeneID" id="129922289"/>
<gene>
    <name evidence="13" type="primary">LOC129922289</name>
</gene>
<dbReference type="CDD" id="cd00037">
    <property type="entry name" value="CLECT"/>
    <property type="match status" value="1"/>
</dbReference>
<feature type="domain" description="EGF-like" evidence="10">
    <location>
        <begin position="318"/>
        <end position="356"/>
    </location>
</feature>
<dbReference type="InterPro" id="IPR026823">
    <property type="entry name" value="cEGF"/>
</dbReference>
<feature type="transmembrane region" description="Helical" evidence="9">
    <location>
        <begin position="728"/>
        <end position="750"/>
    </location>
</feature>
<dbReference type="PROSITE" id="PS50041">
    <property type="entry name" value="C_TYPE_LECTIN_2"/>
    <property type="match status" value="1"/>
</dbReference>
<dbReference type="PROSITE" id="PS50026">
    <property type="entry name" value="EGF_3"/>
    <property type="match status" value="7"/>
</dbReference>
<feature type="domain" description="EGF-like" evidence="10">
    <location>
        <begin position="197"/>
        <end position="236"/>
    </location>
</feature>
<dbReference type="AlphaFoldDB" id="A0A9W2YM09"/>
<protein>
    <submittedName>
        <fullName evidence="13">Fibrillin-3-like</fullName>
    </submittedName>
</protein>
<dbReference type="SUPFAM" id="SSF57184">
    <property type="entry name" value="Growth factor receptor domain"/>
    <property type="match status" value="4"/>
</dbReference>
<evidence type="ECO:0000256" key="2">
    <source>
        <dbReference type="ARBA" id="ARBA00022525"/>
    </source>
</evidence>
<dbReference type="GO" id="GO:0071944">
    <property type="term" value="C:cell periphery"/>
    <property type="evidence" value="ECO:0007669"/>
    <property type="project" value="UniProtKB-ARBA"/>
</dbReference>
<dbReference type="SUPFAM" id="SSF56436">
    <property type="entry name" value="C-type lectin-like"/>
    <property type="match status" value="1"/>
</dbReference>
<feature type="domain" description="EGF-like" evidence="10">
    <location>
        <begin position="518"/>
        <end position="552"/>
    </location>
</feature>
<accession>A0A9W2YM09</accession>
<proteinExistence type="predicted"/>
<keyword evidence="6" id="KW-1015">Disulfide bond</keyword>
<name>A0A9W2YM09_BIOGL</name>
<keyword evidence="9" id="KW-1133">Transmembrane helix</keyword>
<evidence type="ECO:0000256" key="8">
    <source>
        <dbReference type="PROSITE-ProRule" id="PRU00076"/>
    </source>
</evidence>
<dbReference type="OrthoDB" id="10045365at2759"/>
<dbReference type="Pfam" id="PF12662">
    <property type="entry name" value="cEGF"/>
    <property type="match status" value="2"/>
</dbReference>
<dbReference type="InterPro" id="IPR000152">
    <property type="entry name" value="EGF-type_Asp/Asn_hydroxyl_site"/>
</dbReference>
<dbReference type="SMART" id="SM00181">
    <property type="entry name" value="EGF"/>
    <property type="match status" value="11"/>
</dbReference>
<dbReference type="PANTHER" id="PTHR47333:SF4">
    <property type="entry name" value="EGF-LIKE DOMAIN-CONTAINING PROTEIN"/>
    <property type="match status" value="1"/>
</dbReference>
<keyword evidence="9" id="KW-0472">Membrane</keyword>
<dbReference type="CDD" id="cd00054">
    <property type="entry name" value="EGF_CA"/>
    <property type="match status" value="1"/>
</dbReference>
<keyword evidence="9" id="KW-0812">Transmembrane</keyword>
<keyword evidence="12" id="KW-1185">Reference proteome</keyword>
<dbReference type="GO" id="GO:0005509">
    <property type="term" value="F:calcium ion binding"/>
    <property type="evidence" value="ECO:0007669"/>
    <property type="project" value="InterPro"/>
</dbReference>
<dbReference type="FunFam" id="2.10.25.10:FF:000014">
    <property type="entry name" value="Latent-transforming growth factor beta-binding protein 3"/>
    <property type="match status" value="2"/>
</dbReference>
<dbReference type="InterPro" id="IPR016186">
    <property type="entry name" value="C-type_lectin-like/link_sf"/>
</dbReference>
<dbReference type="FunFam" id="2.10.25.10:FF:000038">
    <property type="entry name" value="Fibrillin 2"/>
    <property type="match status" value="1"/>
</dbReference>
<evidence type="ECO:0000313" key="12">
    <source>
        <dbReference type="Proteomes" id="UP001165740"/>
    </source>
</evidence>
<feature type="domain" description="C-type lectin" evidence="11">
    <location>
        <begin position="39"/>
        <end position="157"/>
    </location>
</feature>
<feature type="domain" description="EGF-like" evidence="10">
    <location>
        <begin position="435"/>
        <end position="476"/>
    </location>
</feature>
<evidence type="ECO:0000256" key="3">
    <source>
        <dbReference type="ARBA" id="ARBA00022536"/>
    </source>
</evidence>
<organism evidence="12 13">
    <name type="scientific">Biomphalaria glabrata</name>
    <name type="common">Bloodfluke planorb</name>
    <name type="synonym">Freshwater snail</name>
    <dbReference type="NCBI Taxonomy" id="6526"/>
    <lineage>
        <taxon>Eukaryota</taxon>
        <taxon>Metazoa</taxon>
        <taxon>Spiralia</taxon>
        <taxon>Lophotrochozoa</taxon>
        <taxon>Mollusca</taxon>
        <taxon>Gastropoda</taxon>
        <taxon>Heterobranchia</taxon>
        <taxon>Euthyneura</taxon>
        <taxon>Panpulmonata</taxon>
        <taxon>Hygrophila</taxon>
        <taxon>Lymnaeoidea</taxon>
        <taxon>Planorbidae</taxon>
        <taxon>Biomphalaria</taxon>
    </lineage>
</organism>
<dbReference type="SMART" id="SM00179">
    <property type="entry name" value="EGF_CA"/>
    <property type="match status" value="11"/>
</dbReference>
<dbReference type="InterPro" id="IPR001304">
    <property type="entry name" value="C-type_lectin-like"/>
</dbReference>
<keyword evidence="3 8" id="KW-0245">EGF-like domain</keyword>
<dbReference type="OMA" id="NNKQCSD"/>
<dbReference type="PROSITE" id="PS01186">
    <property type="entry name" value="EGF_2"/>
    <property type="match status" value="8"/>
</dbReference>
<dbReference type="InterPro" id="IPR001881">
    <property type="entry name" value="EGF-like_Ca-bd_dom"/>
</dbReference>
<dbReference type="Proteomes" id="UP001165740">
    <property type="component" value="Chromosome 13"/>
</dbReference>
<dbReference type="PROSITE" id="PS00010">
    <property type="entry name" value="ASX_HYDROXYL"/>
    <property type="match status" value="9"/>
</dbReference>
<dbReference type="SUPFAM" id="SSF57196">
    <property type="entry name" value="EGF/Laminin"/>
    <property type="match status" value="1"/>
</dbReference>
<evidence type="ECO:0000256" key="1">
    <source>
        <dbReference type="ARBA" id="ARBA00004613"/>
    </source>
</evidence>
<evidence type="ECO:0000256" key="7">
    <source>
        <dbReference type="ARBA" id="ARBA00023180"/>
    </source>
</evidence>
<comment type="caution">
    <text evidence="8">Lacks conserved residue(s) required for the propagation of feature annotation.</text>
</comment>
<evidence type="ECO:0000256" key="5">
    <source>
        <dbReference type="ARBA" id="ARBA00022737"/>
    </source>
</evidence>
<dbReference type="InterPro" id="IPR016187">
    <property type="entry name" value="CTDL_fold"/>
</dbReference>
<evidence type="ECO:0000259" key="11">
    <source>
        <dbReference type="PROSITE" id="PS50041"/>
    </source>
</evidence>
<dbReference type="FunFam" id="2.10.25.10:FF:000010">
    <property type="entry name" value="Pro-epidermal growth factor"/>
    <property type="match status" value="1"/>
</dbReference>
<dbReference type="InterPro" id="IPR049883">
    <property type="entry name" value="NOTCH1_EGF-like"/>
</dbReference>
<evidence type="ECO:0000256" key="4">
    <source>
        <dbReference type="ARBA" id="ARBA00022729"/>
    </source>
</evidence>
<evidence type="ECO:0000256" key="6">
    <source>
        <dbReference type="ARBA" id="ARBA00023157"/>
    </source>
</evidence>
<keyword evidence="7" id="KW-0325">Glycoprotein</keyword>
<evidence type="ECO:0000256" key="9">
    <source>
        <dbReference type="SAM" id="Phobius"/>
    </source>
</evidence>
<feature type="domain" description="EGF-like" evidence="10">
    <location>
        <begin position="357"/>
        <end position="395"/>
    </location>
</feature>
<evidence type="ECO:0000259" key="10">
    <source>
        <dbReference type="PROSITE" id="PS50026"/>
    </source>
</evidence>
<comment type="subcellular location">
    <subcellularLocation>
        <location evidence="1">Secreted</location>
    </subcellularLocation>
</comment>
<dbReference type="Pfam" id="PF07645">
    <property type="entry name" value="EGF_CA"/>
    <property type="match status" value="7"/>
</dbReference>
<dbReference type="Gene3D" id="2.10.25.10">
    <property type="entry name" value="Laminin"/>
    <property type="match status" value="11"/>
</dbReference>
<dbReference type="PROSITE" id="PS01187">
    <property type="entry name" value="EGF_CA"/>
    <property type="match status" value="3"/>
</dbReference>
<dbReference type="Gene3D" id="3.10.100.10">
    <property type="entry name" value="Mannose-Binding Protein A, subunit A"/>
    <property type="match status" value="1"/>
</dbReference>
<dbReference type="InterPro" id="IPR052080">
    <property type="entry name" value="vWF_C/EGF_Fibrillin"/>
</dbReference>
<dbReference type="InterPro" id="IPR000742">
    <property type="entry name" value="EGF"/>
</dbReference>
<dbReference type="PANTHER" id="PTHR47333">
    <property type="entry name" value="VON WILLEBRAND FACTOR C AND EGF DOMAIN-CONTAINING PROTEIN"/>
    <property type="match status" value="1"/>
</dbReference>
<feature type="domain" description="EGF-like" evidence="10">
    <location>
        <begin position="237"/>
        <end position="273"/>
    </location>
</feature>